<dbReference type="Gene3D" id="3.60.10.10">
    <property type="entry name" value="Endonuclease/exonuclease/phosphatase"/>
    <property type="match status" value="2"/>
</dbReference>
<comment type="caution">
    <text evidence="2">The sequence shown here is derived from an EMBL/GenBank/DDBJ whole genome shotgun (WGS) entry which is preliminary data.</text>
</comment>
<reference evidence="2 3" key="1">
    <citation type="submission" date="2016-05" db="EMBL/GenBank/DDBJ databases">
        <title>Nuclear genome of Blastocystis sp. subtype 1 NandII.</title>
        <authorList>
            <person name="Gentekaki E."/>
            <person name="Curtis B."/>
            <person name="Stairs C."/>
            <person name="Eme L."/>
            <person name="Herman E."/>
            <person name="Klimes V."/>
            <person name="Arias M.C."/>
            <person name="Elias M."/>
            <person name="Hilliou F."/>
            <person name="Klute M."/>
            <person name="Malik S.-B."/>
            <person name="Pightling A."/>
            <person name="Rachubinski R."/>
            <person name="Salas D."/>
            <person name="Schlacht A."/>
            <person name="Suga H."/>
            <person name="Archibald J."/>
            <person name="Ball S.G."/>
            <person name="Clark G."/>
            <person name="Dacks J."/>
            <person name="Van Der Giezen M."/>
            <person name="Tsaousis A."/>
            <person name="Roger A."/>
        </authorList>
    </citation>
    <scope>NUCLEOTIDE SEQUENCE [LARGE SCALE GENOMIC DNA]</scope>
    <source>
        <strain evidence="3">ATCC 50177 / NandII</strain>
    </source>
</reference>
<organism evidence="2 3">
    <name type="scientific">Blastocystis sp. subtype 1 (strain ATCC 50177 / NandII)</name>
    <dbReference type="NCBI Taxonomy" id="478820"/>
    <lineage>
        <taxon>Eukaryota</taxon>
        <taxon>Sar</taxon>
        <taxon>Stramenopiles</taxon>
        <taxon>Bigyra</taxon>
        <taxon>Opalozoa</taxon>
        <taxon>Opalinata</taxon>
        <taxon>Blastocystidae</taxon>
        <taxon>Blastocystis</taxon>
    </lineage>
</organism>
<dbReference type="InterPro" id="IPR000300">
    <property type="entry name" value="IPPc"/>
</dbReference>
<dbReference type="InterPro" id="IPR036691">
    <property type="entry name" value="Endo/exonu/phosph_ase_sf"/>
</dbReference>
<evidence type="ECO:0000313" key="2">
    <source>
        <dbReference type="EMBL" id="OAO17211.1"/>
    </source>
</evidence>
<evidence type="ECO:0000259" key="1">
    <source>
        <dbReference type="SMART" id="SM00128"/>
    </source>
</evidence>
<sequence length="300" mass="34342">MRPRRRKGANPIPKFERITLLITQIVKQIYKLHIDDEMRKNEPEFTTIRDLKLWLGTWNVNGKKIDENINIWLTGSVTGKPTADIYVVGLEEMVDLTATTVVLESQSQKRAAVWVEMVEKALNRTAKSEETTYVLVEQQILVGVFLCVYVRKSLRPRVQDVMTTTVATGLLGMMGNKGGAAIRFRLLDSTVCFVCSHLAAHRENVAGRNADFHKWIGDLNYRITSDVPTLKVFDYARGDLAYLLKKDQLKVSQRAGLAFEEFTEPEVKFPPTYKYKKYTTSYDKKEGKKCRAPAWCDRIL</sequence>
<feature type="non-terminal residue" evidence="2">
    <location>
        <position position="300"/>
    </location>
</feature>
<dbReference type="SMART" id="SM00128">
    <property type="entry name" value="IPPc"/>
    <property type="match status" value="1"/>
</dbReference>
<accession>A0A196SLQ2</accession>
<gene>
    <name evidence="2" type="ORF">AV274_1070</name>
</gene>
<dbReference type="STRING" id="478820.A0A196SLQ2"/>
<dbReference type="PANTHER" id="PTHR11200">
    <property type="entry name" value="INOSITOL 5-PHOSPHATASE"/>
    <property type="match status" value="1"/>
</dbReference>
<dbReference type="AlphaFoldDB" id="A0A196SLQ2"/>
<evidence type="ECO:0000313" key="3">
    <source>
        <dbReference type="Proteomes" id="UP000078348"/>
    </source>
</evidence>
<dbReference type="OrthoDB" id="7862313at2759"/>
<name>A0A196SLQ2_BLAHN</name>
<dbReference type="InterPro" id="IPR046985">
    <property type="entry name" value="IP5"/>
</dbReference>
<dbReference type="Pfam" id="PF22669">
    <property type="entry name" value="Exo_endo_phos2"/>
    <property type="match status" value="1"/>
</dbReference>
<feature type="domain" description="Inositol polyphosphate-related phosphatase" evidence="1">
    <location>
        <begin position="49"/>
        <end position="300"/>
    </location>
</feature>
<protein>
    <submittedName>
        <fullName evidence="2">Inositol 5-phosphatase</fullName>
    </submittedName>
</protein>
<dbReference type="GO" id="GO:0004439">
    <property type="term" value="F:phosphatidylinositol-4,5-bisphosphate 5-phosphatase activity"/>
    <property type="evidence" value="ECO:0007669"/>
    <property type="project" value="TreeGrafter"/>
</dbReference>
<dbReference type="EMBL" id="LXWW01000042">
    <property type="protein sequence ID" value="OAO17211.1"/>
    <property type="molecule type" value="Genomic_DNA"/>
</dbReference>
<dbReference type="SUPFAM" id="SSF56219">
    <property type="entry name" value="DNase I-like"/>
    <property type="match status" value="1"/>
</dbReference>
<dbReference type="Proteomes" id="UP000078348">
    <property type="component" value="Unassembled WGS sequence"/>
</dbReference>
<proteinExistence type="predicted"/>
<dbReference type="GO" id="GO:0046856">
    <property type="term" value="P:phosphatidylinositol dephosphorylation"/>
    <property type="evidence" value="ECO:0007669"/>
    <property type="project" value="InterPro"/>
</dbReference>
<dbReference type="PANTHER" id="PTHR11200:SF300">
    <property type="entry name" value="TYPE II INOSITOL 1,4,5-TRISPHOSPHATE 5-PHOSPHATASE"/>
    <property type="match status" value="1"/>
</dbReference>
<keyword evidence="3" id="KW-1185">Reference proteome</keyword>